<organism evidence="2 3">
    <name type="scientific">Listeria rustica</name>
    <dbReference type="NCBI Taxonomy" id="2713503"/>
    <lineage>
        <taxon>Bacteria</taxon>
        <taxon>Bacillati</taxon>
        <taxon>Bacillota</taxon>
        <taxon>Bacilli</taxon>
        <taxon>Bacillales</taxon>
        <taxon>Listeriaceae</taxon>
        <taxon>Listeria</taxon>
    </lineage>
</organism>
<feature type="signal peptide" evidence="1">
    <location>
        <begin position="1"/>
        <end position="30"/>
    </location>
</feature>
<evidence type="ECO:0000313" key="3">
    <source>
        <dbReference type="Proteomes" id="UP000548787"/>
    </source>
</evidence>
<keyword evidence="3" id="KW-1185">Reference proteome</keyword>
<dbReference type="Proteomes" id="UP000548787">
    <property type="component" value="Unassembled WGS sequence"/>
</dbReference>
<reference evidence="2 3" key="1">
    <citation type="submission" date="2020-08" db="EMBL/GenBank/DDBJ databases">
        <title>Listeria ohnekaius sp. nov. and Listeria portnoyii sp. nov. isolated from non-agricultural and natural environments.</title>
        <authorList>
            <person name="Weller D."/>
            <person name="Belias A.M."/>
            <person name="Liao J."/>
            <person name="Guo S."/>
            <person name="Orsi R.H."/>
            <person name="Wiedmann M."/>
        </authorList>
    </citation>
    <scope>NUCLEOTIDE SEQUENCE [LARGE SCALE GENOMIC DNA]</scope>
    <source>
        <strain evidence="2 3">FSL W9-0585</strain>
    </source>
</reference>
<proteinExistence type="predicted"/>
<name>A0A7W1T529_9LIST</name>
<comment type="caution">
    <text evidence="2">The sequence shown here is derived from an EMBL/GenBank/DDBJ whole genome shotgun (WGS) entry which is preliminary data.</text>
</comment>
<evidence type="ECO:0000313" key="2">
    <source>
        <dbReference type="EMBL" id="MBA3925584.1"/>
    </source>
</evidence>
<dbReference type="EMBL" id="JABJVM010000003">
    <property type="protein sequence ID" value="MBA3925584.1"/>
    <property type="molecule type" value="Genomic_DNA"/>
</dbReference>
<feature type="chain" id="PRO_5030971090" evidence="1">
    <location>
        <begin position="31"/>
        <end position="206"/>
    </location>
</feature>
<keyword evidence="1" id="KW-0732">Signal</keyword>
<sequence>MNKNTVKLVTPIIATSLVFASLAPAIVVNADEINNNTEVSAPSVGMLTDADILAANNYISFDINTKQFVVDSAIANIFPAEKVASVEEYVKQTNIQLASIKQDGSEVASVVDTDGSETVLTPVLLRGAGVNSITFHWNYARIKIKASSVSDAVALGFIIGGIKIEADIIKIACGAAGLKVSKYVTRGIWFDYNYLVGVFTGNAGLQ</sequence>
<gene>
    <name evidence="2" type="ORF">HPK16_04435</name>
</gene>
<evidence type="ECO:0000256" key="1">
    <source>
        <dbReference type="SAM" id="SignalP"/>
    </source>
</evidence>
<protein>
    <submittedName>
        <fullName evidence="2">Uncharacterized protein</fullName>
    </submittedName>
</protein>
<dbReference type="AlphaFoldDB" id="A0A7W1T529"/>
<accession>A0A7W1T529</accession>
<dbReference type="RefSeq" id="WP_181675805.1">
    <property type="nucleotide sequence ID" value="NZ_JABJVM010000003.1"/>
</dbReference>